<name>A0A9D2UJH9_9BACT</name>
<dbReference type="Gene3D" id="3.40.50.10390">
    <property type="entry name" value="Gingipain r, domain 1"/>
    <property type="match status" value="1"/>
</dbReference>
<evidence type="ECO:0000256" key="1">
    <source>
        <dbReference type="ARBA" id="ARBA00022729"/>
    </source>
</evidence>
<keyword evidence="1 2" id="KW-0732">Signal</keyword>
<gene>
    <name evidence="5" type="ORF">IAA93_07740</name>
</gene>
<sequence length="731" mass="82159">MKRIHAIIVLCCLNLVSLAQNLVLFDSKAGVSVPVFNIVKSDENSFECEVSIPALYAEEVLCENGDIYIILQFAGSSTLSRVGEPSLPVLTKLIGIPFAKTCTYEIIEKKWQDIQLNKKIYPFQMPLREAEVHDSFYISSAVYDSDEYDTPICSFGEVQKLKGVYNQSMTVCPFRYYPASNKLSVLSDFTLKVKFMDRGLSKTSQTMYKKHHSDSVYLKECFYNFNNRLYSSYQDVDYVEDEYDYLIISKPDQSILDSKALSSFCLWKRLKGYDCRVYTTDEVGKECKSIKDFIRSEYQKGVRYVLFIGDDKDIPLYTKCINNLVGCAKSDYWYGCIDGDSDNQADLAIGRFPVSTLSDLEIMVNKTIAYEQGTNRTGSFKNALLVAHKEGAPGKYQGCCETIRDTVYSDDCFDFIPVYGADSIDGGNNANNQTVIDAINAGVGIVNYRGHGNQTGWDGHWSYEVRSFTKTYLDDIDIRQRWPVVFSVACQNGDISYPSDCLLESFMKDYNGAVAFLGATESSFTDANNVFNILLFDAICNRKVYNIGDINNLAQIINIPYHNYYAIFNAYSYLWGGDPSLEIWTDEMETFDNAQVRKDGNTVFVDAGVSGDCKVTVTTNDGLYHESITSGSGVMFQAPMVECYVSLNKHNYVPKIYRLSETGDLFIQDEVISSSFEAQAKRVVIGENVTSNKPEGKVIIKKDADVRIKASDSVTIESGFSCEKGATLRIN</sequence>
<evidence type="ECO:0008006" key="7">
    <source>
        <dbReference type="Google" id="ProtNLM"/>
    </source>
</evidence>
<reference evidence="5" key="2">
    <citation type="submission" date="2021-04" db="EMBL/GenBank/DDBJ databases">
        <authorList>
            <person name="Gilroy R."/>
        </authorList>
    </citation>
    <scope>NUCLEOTIDE SEQUENCE</scope>
    <source>
        <strain evidence="5">MalCec1-1739</strain>
    </source>
</reference>
<evidence type="ECO:0000256" key="2">
    <source>
        <dbReference type="SAM" id="SignalP"/>
    </source>
</evidence>
<dbReference type="GO" id="GO:0004197">
    <property type="term" value="F:cysteine-type endopeptidase activity"/>
    <property type="evidence" value="ECO:0007669"/>
    <property type="project" value="InterPro"/>
</dbReference>
<dbReference type="SUPFAM" id="SSF52129">
    <property type="entry name" value="Caspase-like"/>
    <property type="match status" value="1"/>
</dbReference>
<feature type="domain" description="Gingipain" evidence="3">
    <location>
        <begin position="245"/>
        <end position="582"/>
    </location>
</feature>
<dbReference type="InterPro" id="IPR029031">
    <property type="entry name" value="Gingipain_N_sf"/>
</dbReference>
<dbReference type="EMBL" id="DWUP01000182">
    <property type="protein sequence ID" value="HJD53597.1"/>
    <property type="molecule type" value="Genomic_DNA"/>
</dbReference>
<comment type="caution">
    <text evidence="5">The sequence shown here is derived from an EMBL/GenBank/DDBJ whole genome shotgun (WGS) entry which is preliminary data.</text>
</comment>
<dbReference type="InterPro" id="IPR001769">
    <property type="entry name" value="Gingipain"/>
</dbReference>
<protein>
    <recommendedName>
        <fullName evidence="7">Gingipain domain-containing protein</fullName>
    </recommendedName>
</protein>
<organism evidence="5 6">
    <name type="scientific">Candidatus Avibacteroides avistercoris</name>
    <dbReference type="NCBI Taxonomy" id="2840690"/>
    <lineage>
        <taxon>Bacteria</taxon>
        <taxon>Pseudomonadati</taxon>
        <taxon>Bacteroidota</taxon>
        <taxon>Bacteroidia</taxon>
        <taxon>Bacteroidales</taxon>
        <taxon>Bacteroidaceae</taxon>
        <taxon>Bacteroidaceae incertae sedis</taxon>
        <taxon>Candidatus Avibacteroides</taxon>
    </lineage>
</organism>
<dbReference type="InterPro" id="IPR029030">
    <property type="entry name" value="Caspase-like_dom_sf"/>
</dbReference>
<evidence type="ECO:0000259" key="3">
    <source>
        <dbReference type="Pfam" id="PF01364"/>
    </source>
</evidence>
<dbReference type="InterPro" id="IPR038490">
    <property type="entry name" value="Gingipain_propep_sf"/>
</dbReference>
<evidence type="ECO:0000313" key="5">
    <source>
        <dbReference type="EMBL" id="HJD53597.1"/>
    </source>
</evidence>
<accession>A0A9D2UJH9</accession>
<dbReference type="Pfam" id="PF01364">
    <property type="entry name" value="Peptidase_C25"/>
    <property type="match status" value="1"/>
</dbReference>
<dbReference type="GO" id="GO:0006508">
    <property type="term" value="P:proteolysis"/>
    <property type="evidence" value="ECO:0007669"/>
    <property type="project" value="InterPro"/>
</dbReference>
<evidence type="ECO:0000313" key="6">
    <source>
        <dbReference type="Proteomes" id="UP000787625"/>
    </source>
</evidence>
<evidence type="ECO:0000259" key="4">
    <source>
        <dbReference type="Pfam" id="PF08126"/>
    </source>
</evidence>
<dbReference type="Pfam" id="PF08126">
    <property type="entry name" value="Propeptide_C25"/>
    <property type="match status" value="1"/>
</dbReference>
<proteinExistence type="predicted"/>
<dbReference type="Gene3D" id="2.60.40.3800">
    <property type="match status" value="1"/>
</dbReference>
<dbReference type="AlphaFoldDB" id="A0A9D2UJH9"/>
<feature type="chain" id="PRO_5039534030" description="Gingipain domain-containing protein" evidence="2">
    <location>
        <begin position="22"/>
        <end position="731"/>
    </location>
</feature>
<dbReference type="Gene3D" id="3.40.50.1460">
    <property type="match status" value="1"/>
</dbReference>
<dbReference type="InterPro" id="IPR012600">
    <property type="entry name" value="Propeptide_C25"/>
</dbReference>
<feature type="domain" description="Gingipain propeptide" evidence="4">
    <location>
        <begin position="38"/>
        <end position="199"/>
    </location>
</feature>
<reference evidence="5" key="1">
    <citation type="journal article" date="2021" name="PeerJ">
        <title>Extensive microbial diversity within the chicken gut microbiome revealed by metagenomics and culture.</title>
        <authorList>
            <person name="Gilroy R."/>
            <person name="Ravi A."/>
            <person name="Getino M."/>
            <person name="Pursley I."/>
            <person name="Horton D.L."/>
            <person name="Alikhan N.F."/>
            <person name="Baker D."/>
            <person name="Gharbi K."/>
            <person name="Hall N."/>
            <person name="Watson M."/>
            <person name="Adriaenssens E.M."/>
            <person name="Foster-Nyarko E."/>
            <person name="Jarju S."/>
            <person name="Secka A."/>
            <person name="Antonio M."/>
            <person name="Oren A."/>
            <person name="Chaudhuri R.R."/>
            <person name="La Ragione R."/>
            <person name="Hildebrand F."/>
            <person name="Pallen M.J."/>
        </authorList>
    </citation>
    <scope>NUCLEOTIDE SEQUENCE</scope>
    <source>
        <strain evidence="5">MalCec1-1739</strain>
    </source>
</reference>
<feature type="signal peptide" evidence="2">
    <location>
        <begin position="1"/>
        <end position="21"/>
    </location>
</feature>
<dbReference type="Proteomes" id="UP000787625">
    <property type="component" value="Unassembled WGS sequence"/>
</dbReference>